<reference evidence="2" key="1">
    <citation type="submission" date="2018-09" db="EMBL/GenBank/DDBJ databases">
        <authorList>
            <person name="Rimple P.A."/>
            <person name="Stoner T.H."/>
            <person name="Garlena R.A."/>
            <person name="Russell D.A."/>
            <person name="Pope W.H."/>
            <person name="Jacobs-Sera D."/>
            <person name="Hatfull G.F."/>
        </authorList>
    </citation>
    <scope>NUCLEOTIDE SEQUENCE [LARGE SCALE GENOMIC DNA]</scope>
</reference>
<proteinExistence type="predicted"/>
<dbReference type="KEGG" id="vg:55006585"/>
<protein>
    <submittedName>
        <fullName evidence="1">Minor tail protein</fullName>
    </submittedName>
</protein>
<accession>A0A3G2KFI3</accession>
<dbReference type="GeneID" id="55006585"/>
<dbReference type="Proteomes" id="UP000266996">
    <property type="component" value="Segment"/>
</dbReference>
<gene>
    <name evidence="1" type="primary">18</name>
    <name evidence="1" type="ORF">PBI_DRMANHATTAN_18</name>
</gene>
<evidence type="ECO:0000313" key="1">
    <source>
        <dbReference type="EMBL" id="AYN57738.1"/>
    </source>
</evidence>
<sequence length="404" mass="44130">MVVENVGYQVFLCETVTGKITAFVPPSKVSWGMRLNGPGPIQATLKLNAEELRNVEVRLATMALRQSLGIAYNGEILECGPIWQQDYDADAETLALTASGLWSVFDVRKALRGDAPSVAMDAQEWLADAFEMGWAAPNASTISLSGLSLGSIARELIRISIQDNPFTRPDGSNAGSLNIVLPPIEYGTNQRNYMGYDLGNIGERLRQLTEVQNGPDIRLRPRFKGDDPTVVEWVLETGTTAQPLLVQSGPDWIWDTAVAESGVVKLGVKRDATGMAARAWVPGNGQEQNMKLAWQTDLTLVNAGFPWTETDIASKEVEDQLVLDAVADRLLADSLAPWDSWSLQVRADSFPRLGQYLPGEWAQINVGPGHPMIEAGTYRVRVMAIDGDHSETVKLTVAPMQGRL</sequence>
<name>A0A3G2KFI3_9CAUD</name>
<evidence type="ECO:0000313" key="2">
    <source>
        <dbReference type="Proteomes" id="UP000266996"/>
    </source>
</evidence>
<dbReference type="EMBL" id="MH834610">
    <property type="protein sequence ID" value="AYN57738.1"/>
    <property type="molecule type" value="Genomic_DNA"/>
</dbReference>
<dbReference type="RefSeq" id="YP_009815361.1">
    <property type="nucleotide sequence ID" value="NC_048093.1"/>
</dbReference>
<organism evidence="1 2">
    <name type="scientific">Arthrobacter phage DrManhattan</name>
    <dbReference type="NCBI Taxonomy" id="2419955"/>
    <lineage>
        <taxon>Viruses</taxon>
        <taxon>Duplodnaviria</taxon>
        <taxon>Heunggongvirae</taxon>
        <taxon>Uroviricota</taxon>
        <taxon>Caudoviricetes</taxon>
        <taxon>Casidaviridae</taxon>
        <taxon>Manhattanvirus</taxon>
        <taxon>Manhattanvirus drmanhattan</taxon>
    </lineage>
</organism>
<keyword evidence="2" id="KW-1185">Reference proteome</keyword>